<accession>A0ABP7S4E6</accession>
<gene>
    <name evidence="3" type="ORF">GCM10022408_17660</name>
</gene>
<name>A0ABP7S4E6_9BACT</name>
<evidence type="ECO:0000259" key="2">
    <source>
        <dbReference type="Pfam" id="PF13546"/>
    </source>
</evidence>
<dbReference type="PANTHER" id="PTHR33627">
    <property type="entry name" value="TRANSPOSASE"/>
    <property type="match status" value="1"/>
</dbReference>
<protein>
    <recommendedName>
        <fullName evidence="2">Transposase IS701-like DDE domain-containing protein</fullName>
    </recommendedName>
</protein>
<feature type="region of interest" description="Disordered" evidence="1">
    <location>
        <begin position="210"/>
        <end position="233"/>
    </location>
</feature>
<dbReference type="Pfam" id="PF13546">
    <property type="entry name" value="DDE_5"/>
    <property type="match status" value="1"/>
</dbReference>
<keyword evidence="4" id="KW-1185">Reference proteome</keyword>
<dbReference type="EMBL" id="BAABDJ010000014">
    <property type="protein sequence ID" value="GAA4006318.1"/>
    <property type="molecule type" value="Genomic_DNA"/>
</dbReference>
<evidence type="ECO:0000256" key="1">
    <source>
        <dbReference type="SAM" id="MobiDB-lite"/>
    </source>
</evidence>
<evidence type="ECO:0000313" key="3">
    <source>
        <dbReference type="EMBL" id="GAA4006318.1"/>
    </source>
</evidence>
<dbReference type="InterPro" id="IPR038721">
    <property type="entry name" value="IS701-like_DDE_dom"/>
</dbReference>
<reference evidence="4" key="1">
    <citation type="journal article" date="2019" name="Int. J. Syst. Evol. Microbiol.">
        <title>The Global Catalogue of Microorganisms (GCM) 10K type strain sequencing project: providing services to taxonomists for standard genome sequencing and annotation.</title>
        <authorList>
            <consortium name="The Broad Institute Genomics Platform"/>
            <consortium name="The Broad Institute Genome Sequencing Center for Infectious Disease"/>
            <person name="Wu L."/>
            <person name="Ma J."/>
        </authorList>
    </citation>
    <scope>NUCLEOTIDE SEQUENCE [LARGE SCALE GENOMIC DNA]</scope>
    <source>
        <strain evidence="4">JCM 17224</strain>
    </source>
</reference>
<dbReference type="Proteomes" id="UP001500567">
    <property type="component" value="Unassembled WGS sequence"/>
</dbReference>
<evidence type="ECO:0000313" key="4">
    <source>
        <dbReference type="Proteomes" id="UP001500567"/>
    </source>
</evidence>
<feature type="domain" description="Transposase IS701-like DDE" evidence="2">
    <location>
        <begin position="1"/>
        <end position="174"/>
    </location>
</feature>
<dbReference type="PANTHER" id="PTHR33627:SF1">
    <property type="entry name" value="TRANSPOSASE"/>
    <property type="match status" value="1"/>
</dbReference>
<proteinExistence type="predicted"/>
<dbReference type="InterPro" id="IPR039365">
    <property type="entry name" value="IS701-like"/>
</dbReference>
<sequence length="233" mass="24852">MERINERLPDSQYDALHHFISVSTWDGAAVIDEVARRVPASLAPLGGEQDLLLDECGWEKAGHKSVGVARQYIGQVGKVRNGPVGVFAVLCRGSHAGLVGGRLYLPTAWSAAAARCTQARIQAAAQAYRSKPELAAALVKDLLGGGRIATDWVGGDAAYGNSPTLRQALKSSGQAEVLDVAFILSDGEVSWSGLLLSRFARLTKAADTRVRLPRRGPRQRTGAEGPAPFREVE</sequence>
<comment type="caution">
    <text evidence="3">The sequence shown here is derived from an EMBL/GenBank/DDBJ whole genome shotgun (WGS) entry which is preliminary data.</text>
</comment>
<organism evidence="3 4">
    <name type="scientific">Hymenobacter fastidiosus</name>
    <dbReference type="NCBI Taxonomy" id="486264"/>
    <lineage>
        <taxon>Bacteria</taxon>
        <taxon>Pseudomonadati</taxon>
        <taxon>Bacteroidota</taxon>
        <taxon>Cytophagia</taxon>
        <taxon>Cytophagales</taxon>
        <taxon>Hymenobacteraceae</taxon>
        <taxon>Hymenobacter</taxon>
    </lineage>
</organism>